<dbReference type="Proteomes" id="UP001596413">
    <property type="component" value="Unassembled WGS sequence"/>
</dbReference>
<name>A0ABW2GF33_9ACTN</name>
<gene>
    <name evidence="1" type="ORF">ACFQLX_07025</name>
</gene>
<sequence length="129" mass="14054">MHLTLSSSQLQLLHHLTLADIPYPDAVAVAARGLNEATVTDDVRTLSRSGLLEVTGEHLAITPRGKAAHFEAQYAVLAERLVEVSVFADELQRRTPSLSVEMHALRQLAEGAWSGAEAAAYVERRAKEL</sequence>
<comment type="caution">
    <text evidence="1">The sequence shown here is derived from an EMBL/GenBank/DDBJ whole genome shotgun (WGS) entry which is preliminary data.</text>
</comment>
<evidence type="ECO:0000313" key="2">
    <source>
        <dbReference type="Proteomes" id="UP001596413"/>
    </source>
</evidence>
<accession>A0ABW2GF33</accession>
<proteinExistence type="predicted"/>
<keyword evidence="2" id="KW-1185">Reference proteome</keyword>
<dbReference type="EMBL" id="JBHSZO010000008">
    <property type="protein sequence ID" value="MFC7217920.1"/>
    <property type="molecule type" value="Genomic_DNA"/>
</dbReference>
<protein>
    <submittedName>
        <fullName evidence="1">Uncharacterized protein</fullName>
    </submittedName>
</protein>
<organism evidence="1 2">
    <name type="scientific">Streptomyces polyrhachis</name>
    <dbReference type="NCBI Taxonomy" id="1282885"/>
    <lineage>
        <taxon>Bacteria</taxon>
        <taxon>Bacillati</taxon>
        <taxon>Actinomycetota</taxon>
        <taxon>Actinomycetes</taxon>
        <taxon>Kitasatosporales</taxon>
        <taxon>Streptomycetaceae</taxon>
        <taxon>Streptomyces</taxon>
    </lineage>
</organism>
<evidence type="ECO:0000313" key="1">
    <source>
        <dbReference type="EMBL" id="MFC7217920.1"/>
    </source>
</evidence>
<dbReference type="RefSeq" id="WP_386413163.1">
    <property type="nucleotide sequence ID" value="NZ_JBHSZO010000008.1"/>
</dbReference>
<reference evidence="2" key="1">
    <citation type="journal article" date="2019" name="Int. J. Syst. Evol. Microbiol.">
        <title>The Global Catalogue of Microorganisms (GCM) 10K type strain sequencing project: providing services to taxonomists for standard genome sequencing and annotation.</title>
        <authorList>
            <consortium name="The Broad Institute Genomics Platform"/>
            <consortium name="The Broad Institute Genome Sequencing Center for Infectious Disease"/>
            <person name="Wu L."/>
            <person name="Ma J."/>
        </authorList>
    </citation>
    <scope>NUCLEOTIDE SEQUENCE [LARGE SCALE GENOMIC DNA]</scope>
    <source>
        <strain evidence="2">CGMCC 1.13681</strain>
    </source>
</reference>